<evidence type="ECO:0000313" key="3">
    <source>
        <dbReference type="Proteomes" id="UP000535954"/>
    </source>
</evidence>
<dbReference type="GeneID" id="45733483"/>
<evidence type="ECO:0000313" key="1">
    <source>
        <dbReference type="EMBL" id="NNA73853.1"/>
    </source>
</evidence>
<dbReference type="EMBL" id="JAAQYI010000007">
    <property type="protein sequence ID" value="NNA79993.1"/>
    <property type="molecule type" value="Genomic_DNA"/>
</dbReference>
<dbReference type="AlphaFoldDB" id="A0A7Y1M270"/>
<proteinExistence type="predicted"/>
<evidence type="ECO:0000313" key="4">
    <source>
        <dbReference type="Proteomes" id="UP000586252"/>
    </source>
</evidence>
<dbReference type="Proteomes" id="UP000586252">
    <property type="component" value="Unassembled WGS sequence"/>
</dbReference>
<sequence>MKVLITPNIELIETSQLYYEDASVRWVFDTNSSVVRLDTSRKPHTNSEHWISENSDLFSFSENGDLACLELSVPGENHLATFRIDKTITGRIKLHKPVFNVLPTMLRLFDPLGRQLSCFMRPPTKKEALTRVNLGKDFTILLAEDQYFGFELFNPLDYLVGQNDAPLDPDNRAGSDEYRLFAALLDIMSDNTVEALDNDMAAVANELKTNILPHIPSIKSASRKNTVQSSLEDFIDYYA</sequence>
<evidence type="ECO:0000313" key="2">
    <source>
        <dbReference type="EMBL" id="NNA79993.1"/>
    </source>
</evidence>
<protein>
    <submittedName>
        <fullName evidence="1">Uncharacterized protein</fullName>
    </submittedName>
</protein>
<dbReference type="Proteomes" id="UP000535954">
    <property type="component" value="Unassembled WGS sequence"/>
</dbReference>
<comment type="caution">
    <text evidence="1">The sequence shown here is derived from an EMBL/GenBank/DDBJ whole genome shotgun (WGS) entry which is preliminary data.</text>
</comment>
<dbReference type="EMBL" id="JAAQYH010000007">
    <property type="protein sequence ID" value="NNA73853.1"/>
    <property type="molecule type" value="Genomic_DNA"/>
</dbReference>
<accession>A0A7Y1M270</accession>
<name>A0A7Y1M270_9PSED</name>
<reference evidence="3 4" key="1">
    <citation type="journal article" date="2020" name="Front. Microbiol.">
        <title>Genetic Organization of the aprX-lipA2 Operon Affects the Proteolytic Potential of Pseudomonas Species in Milk.</title>
        <authorList>
            <person name="Maier C."/>
            <person name="Huptas C."/>
            <person name="von Neubeck M."/>
            <person name="Scherer S."/>
            <person name="Wenning M."/>
            <person name="Lucking G."/>
        </authorList>
    </citation>
    <scope>NUCLEOTIDE SEQUENCE [LARGE SCALE GENOMIC DNA]</scope>
    <source>
        <strain evidence="2 4">WS 5404</strain>
        <strain evidence="1 3">WS 5405</strain>
    </source>
</reference>
<dbReference type="RefSeq" id="WP_032900937.1">
    <property type="nucleotide sequence ID" value="NZ_BSCR01000036.1"/>
</dbReference>
<organism evidence="1 3">
    <name type="scientific">Pseudomonas lactis</name>
    <dbReference type="NCBI Taxonomy" id="1615674"/>
    <lineage>
        <taxon>Bacteria</taxon>
        <taxon>Pseudomonadati</taxon>
        <taxon>Pseudomonadota</taxon>
        <taxon>Gammaproteobacteria</taxon>
        <taxon>Pseudomonadales</taxon>
        <taxon>Pseudomonadaceae</taxon>
        <taxon>Pseudomonas</taxon>
    </lineage>
</organism>
<gene>
    <name evidence="1" type="ORF">HBO13_14510</name>
    <name evidence="2" type="ORF">HBO30_14790</name>
</gene>